<dbReference type="Gene3D" id="2.60.120.290">
    <property type="entry name" value="Spermadhesin, CUB domain"/>
    <property type="match status" value="1"/>
</dbReference>
<sequence length="415" mass="45501">MNYLAIIIFSGLSIISASTQELSQNPSRAAVNKAESKEICGGLEQIVLTDRPDHGFISSPGYPVGYPNNVGARDCGHDLLVESSVIDSVRLGFLQLRTSNGDSVQVELRDENAEFIDQFAGTLDLFIPQLFAANNATVFLQSDAIETEFGYLAAYAAELPNNGKDEIIEVKDKINSDADEPSFTEVIRINTETGKITTNGDMTQLHTKVQPGASKTYGFLSSPNHPNNYANGERITFDLVAPEGSKIALRLMRLRLEPIYDQLRVFDGGVLLQLMRLRLEPIYDQLRVFDGGVLLQNIEHLMTNIIYSKSNEITVQFTSDTSNTYSGFLLAYTNIQPFKESLEPLSTAAFTAATLVQSCHIIPNVAAVKAAVDENGGIALDDLEETLRKNAKLISRILSGKLGQKKKLQEGCLIC</sequence>
<evidence type="ECO:0000256" key="3">
    <source>
        <dbReference type="PROSITE-ProRule" id="PRU00059"/>
    </source>
</evidence>
<evidence type="ECO:0000313" key="6">
    <source>
        <dbReference type="EMBL" id="CAD7276034.1"/>
    </source>
</evidence>
<feature type="chain" id="PRO_5036210708" description="CUB domain-containing protein" evidence="4">
    <location>
        <begin position="20"/>
        <end position="415"/>
    </location>
</feature>
<evidence type="ECO:0000256" key="1">
    <source>
        <dbReference type="ARBA" id="ARBA00022737"/>
    </source>
</evidence>
<dbReference type="InterPro" id="IPR035914">
    <property type="entry name" value="Sperma_CUB_dom_sf"/>
</dbReference>
<reference evidence="6" key="1">
    <citation type="submission" date="2020-11" db="EMBL/GenBank/DDBJ databases">
        <authorList>
            <person name="Tran Van P."/>
        </authorList>
    </citation>
    <scope>NUCLEOTIDE SEQUENCE</scope>
</reference>
<accession>A0A7R9GBB8</accession>
<dbReference type="Pfam" id="PF00431">
    <property type="entry name" value="CUB"/>
    <property type="match status" value="1"/>
</dbReference>
<keyword evidence="4" id="KW-0732">Signal</keyword>
<gene>
    <name evidence="6" type="ORF">NMOB1V02_LOCUS3812</name>
</gene>
<dbReference type="SMART" id="SM00042">
    <property type="entry name" value="CUB"/>
    <property type="match status" value="2"/>
</dbReference>
<feature type="domain" description="CUB" evidence="5">
    <location>
        <begin position="40"/>
        <end position="158"/>
    </location>
</feature>
<name>A0A7R9GBB8_9CRUS</name>
<dbReference type="PANTHER" id="PTHR24251:SF30">
    <property type="entry name" value="MEMBRANE FRIZZLED-RELATED PROTEIN"/>
    <property type="match status" value="1"/>
</dbReference>
<dbReference type="SUPFAM" id="SSF49854">
    <property type="entry name" value="Spermadhesin, CUB domain"/>
    <property type="match status" value="2"/>
</dbReference>
<dbReference type="OrthoDB" id="6355812at2759"/>
<comment type="caution">
    <text evidence="3">Lacks conserved residue(s) required for the propagation of feature annotation.</text>
</comment>
<feature type="domain" description="CUB" evidence="5">
    <location>
        <begin position="198"/>
        <end position="335"/>
    </location>
</feature>
<keyword evidence="7" id="KW-1185">Reference proteome</keyword>
<dbReference type="PROSITE" id="PS01180">
    <property type="entry name" value="CUB"/>
    <property type="match status" value="2"/>
</dbReference>
<keyword evidence="1" id="KW-0677">Repeat</keyword>
<dbReference type="PANTHER" id="PTHR24251">
    <property type="entry name" value="OVOCHYMASE-RELATED"/>
    <property type="match status" value="1"/>
</dbReference>
<dbReference type="EMBL" id="OA882574">
    <property type="protein sequence ID" value="CAD7276034.1"/>
    <property type="molecule type" value="Genomic_DNA"/>
</dbReference>
<evidence type="ECO:0000256" key="2">
    <source>
        <dbReference type="ARBA" id="ARBA00023157"/>
    </source>
</evidence>
<evidence type="ECO:0000259" key="5">
    <source>
        <dbReference type="PROSITE" id="PS01180"/>
    </source>
</evidence>
<evidence type="ECO:0000256" key="4">
    <source>
        <dbReference type="SAM" id="SignalP"/>
    </source>
</evidence>
<feature type="signal peptide" evidence="4">
    <location>
        <begin position="1"/>
        <end position="19"/>
    </location>
</feature>
<dbReference type="Proteomes" id="UP000678499">
    <property type="component" value="Unassembled WGS sequence"/>
</dbReference>
<dbReference type="AlphaFoldDB" id="A0A7R9GBB8"/>
<organism evidence="6">
    <name type="scientific">Notodromas monacha</name>
    <dbReference type="NCBI Taxonomy" id="399045"/>
    <lineage>
        <taxon>Eukaryota</taxon>
        <taxon>Metazoa</taxon>
        <taxon>Ecdysozoa</taxon>
        <taxon>Arthropoda</taxon>
        <taxon>Crustacea</taxon>
        <taxon>Oligostraca</taxon>
        <taxon>Ostracoda</taxon>
        <taxon>Podocopa</taxon>
        <taxon>Podocopida</taxon>
        <taxon>Cypridocopina</taxon>
        <taxon>Cypridoidea</taxon>
        <taxon>Cyprididae</taxon>
        <taxon>Notodromas</taxon>
    </lineage>
</organism>
<keyword evidence="2" id="KW-1015">Disulfide bond</keyword>
<evidence type="ECO:0000313" key="7">
    <source>
        <dbReference type="Proteomes" id="UP000678499"/>
    </source>
</evidence>
<dbReference type="EMBL" id="CAJPEX010000537">
    <property type="protein sequence ID" value="CAG0916186.1"/>
    <property type="molecule type" value="Genomic_DNA"/>
</dbReference>
<dbReference type="InterPro" id="IPR000859">
    <property type="entry name" value="CUB_dom"/>
</dbReference>
<proteinExistence type="predicted"/>
<dbReference type="CDD" id="cd00041">
    <property type="entry name" value="CUB"/>
    <property type="match status" value="1"/>
</dbReference>
<protein>
    <recommendedName>
        <fullName evidence="5">CUB domain-containing protein</fullName>
    </recommendedName>
</protein>